<dbReference type="AlphaFoldDB" id="V9H170"/>
<accession>V9H170</accession>
<reference evidence="2" key="1">
    <citation type="journal article" date="1997" name="Proc. Natl. Acad. Sci. U.S.A.">
        <title>Complete nucleotide sequence of the chloroplast genome from the green alga Chlorella vulgaris: the existence of genes possibly involved in chloroplast division.</title>
        <authorList>
            <person name="Wakasugi T."/>
            <person name="Nagai T."/>
            <person name="Kapoor M."/>
            <person name="Sugita M."/>
            <person name="Ito M."/>
            <person name="Ito S."/>
            <person name="Tsudzuki J."/>
            <person name="Nakashima K."/>
            <person name="Tsudzuki T."/>
            <person name="Suzuki Y."/>
            <person name="Hamada A."/>
            <person name="Ohta T."/>
            <person name="Inamura A."/>
            <person name="Yoshinaga K."/>
            <person name="Sugiura M."/>
        </authorList>
    </citation>
    <scope>NUCLEOTIDE SEQUENCE</scope>
</reference>
<sequence length="40" mass="4453">MEAKKKSNSLDSPLNFGNSRKKRGVHNKRKKGKKGATNVL</sequence>
<proteinExistence type="predicted"/>
<evidence type="ECO:0000313" key="2">
    <source>
        <dbReference type="EMBL" id="BAA57853.1"/>
    </source>
</evidence>
<feature type="compositionally biased region" description="Basic residues" evidence="1">
    <location>
        <begin position="19"/>
        <end position="34"/>
    </location>
</feature>
<protein>
    <submittedName>
        <fullName evidence="2">Uncharacterized protein</fullName>
    </submittedName>
</protein>
<dbReference type="RefSeq" id="NP_045778.1">
    <property type="nucleotide sequence ID" value="NC_001865.1"/>
</dbReference>
<evidence type="ECO:0000256" key="1">
    <source>
        <dbReference type="SAM" id="MobiDB-lite"/>
    </source>
</evidence>
<organism evidence="2">
    <name type="scientific">Chlorella vulgaris</name>
    <name type="common">Green alga</name>
    <dbReference type="NCBI Taxonomy" id="3077"/>
    <lineage>
        <taxon>Eukaryota</taxon>
        <taxon>Viridiplantae</taxon>
        <taxon>Chlorophyta</taxon>
        <taxon>core chlorophytes</taxon>
        <taxon>Trebouxiophyceae</taxon>
        <taxon>Chlorellales</taxon>
        <taxon>Chlorellaceae</taxon>
        <taxon>Chlorella clade</taxon>
        <taxon>Chlorella</taxon>
    </lineage>
</organism>
<feature type="region of interest" description="Disordered" evidence="1">
    <location>
        <begin position="1"/>
        <end position="40"/>
    </location>
</feature>
<dbReference type="EMBL" id="AB001684">
    <property type="protein sequence ID" value="BAA57853.1"/>
    <property type="molecule type" value="Genomic_DNA"/>
</dbReference>
<keyword evidence="2" id="KW-0150">Chloroplast</keyword>
<dbReference type="GeneID" id="1457400"/>
<geneLocation type="chloroplast" evidence="2"/>
<name>V9H170_CHLVU</name>
<keyword evidence="2" id="KW-0934">Plastid</keyword>
<feature type="compositionally biased region" description="Polar residues" evidence="1">
    <location>
        <begin position="9"/>
        <end position="18"/>
    </location>
</feature>